<accession>T1FS10</accession>
<reference evidence="3 5" key="2">
    <citation type="journal article" date="2013" name="Nature">
        <title>Insights into bilaterian evolution from three spiralian genomes.</title>
        <authorList>
            <person name="Simakov O."/>
            <person name="Marletaz F."/>
            <person name="Cho S.J."/>
            <person name="Edsinger-Gonzales E."/>
            <person name="Havlak P."/>
            <person name="Hellsten U."/>
            <person name="Kuo D.H."/>
            <person name="Larsson T."/>
            <person name="Lv J."/>
            <person name="Arendt D."/>
            <person name="Savage R."/>
            <person name="Osoegawa K."/>
            <person name="de Jong P."/>
            <person name="Grimwood J."/>
            <person name="Chapman J.A."/>
            <person name="Shapiro H."/>
            <person name="Aerts A."/>
            <person name="Otillar R.P."/>
            <person name="Terry A.Y."/>
            <person name="Boore J.L."/>
            <person name="Grigoriev I.V."/>
            <person name="Lindberg D.R."/>
            <person name="Seaver E.C."/>
            <person name="Weisblat D.A."/>
            <person name="Putnam N.H."/>
            <person name="Rokhsar D.S."/>
        </authorList>
    </citation>
    <scope>NUCLEOTIDE SEQUENCE</scope>
</reference>
<evidence type="ECO:0000256" key="1">
    <source>
        <dbReference type="SAM" id="MobiDB-lite"/>
    </source>
</evidence>
<evidence type="ECO:0000313" key="3">
    <source>
        <dbReference type="EMBL" id="ESO09401.1"/>
    </source>
</evidence>
<evidence type="ECO:0000313" key="4">
    <source>
        <dbReference type="EnsemblMetazoa" id="HelroP190483"/>
    </source>
</evidence>
<keyword evidence="2" id="KW-1133">Transmembrane helix</keyword>
<reference evidence="5" key="1">
    <citation type="submission" date="2012-12" db="EMBL/GenBank/DDBJ databases">
        <authorList>
            <person name="Hellsten U."/>
            <person name="Grimwood J."/>
            <person name="Chapman J.A."/>
            <person name="Shapiro H."/>
            <person name="Aerts A."/>
            <person name="Otillar R.P."/>
            <person name="Terry A.Y."/>
            <person name="Boore J.L."/>
            <person name="Simakov O."/>
            <person name="Marletaz F."/>
            <person name="Cho S.-J."/>
            <person name="Edsinger-Gonzales E."/>
            <person name="Havlak P."/>
            <person name="Kuo D.-H."/>
            <person name="Larsson T."/>
            <person name="Lv J."/>
            <person name="Arendt D."/>
            <person name="Savage R."/>
            <person name="Osoegawa K."/>
            <person name="de Jong P."/>
            <person name="Lindberg D.R."/>
            <person name="Seaver E.C."/>
            <person name="Weisblat D.A."/>
            <person name="Putnam N.H."/>
            <person name="Grigoriev I.V."/>
            <person name="Rokhsar D.S."/>
        </authorList>
    </citation>
    <scope>NUCLEOTIDE SEQUENCE</scope>
</reference>
<dbReference type="EMBL" id="AMQM01002956">
    <property type="status" value="NOT_ANNOTATED_CDS"/>
    <property type="molecule type" value="Genomic_DNA"/>
</dbReference>
<evidence type="ECO:0000256" key="2">
    <source>
        <dbReference type="SAM" id="Phobius"/>
    </source>
</evidence>
<feature type="region of interest" description="Disordered" evidence="1">
    <location>
        <begin position="1"/>
        <end position="42"/>
    </location>
</feature>
<feature type="compositionally biased region" description="Acidic residues" evidence="1">
    <location>
        <begin position="24"/>
        <end position="39"/>
    </location>
</feature>
<sequence length="173" mass="19737">MTHLWAADVDDNDDDAESANLGDAGDDEDDNNNDDDGDNSDEKSYGWVGGRCFLGRVAEGEAYVFFVHVYKEEVYCLSDNTLLANDKLLRDLSEVNHTTMLYPIGVHEQMNLQHRCPKMVVPLPERYREENEETFNSVEQSRPHEKRSSGKNTQTQVPAIILVLFLSVIFFYL</sequence>
<protein>
    <submittedName>
        <fullName evidence="3 4">Uncharacterized protein</fullName>
    </submittedName>
</protein>
<dbReference type="EMBL" id="KB095959">
    <property type="protein sequence ID" value="ESO09401.1"/>
    <property type="molecule type" value="Genomic_DNA"/>
</dbReference>
<keyword evidence="2" id="KW-0812">Transmembrane</keyword>
<organism evidence="4 5">
    <name type="scientific">Helobdella robusta</name>
    <name type="common">Californian leech</name>
    <dbReference type="NCBI Taxonomy" id="6412"/>
    <lineage>
        <taxon>Eukaryota</taxon>
        <taxon>Metazoa</taxon>
        <taxon>Spiralia</taxon>
        <taxon>Lophotrochozoa</taxon>
        <taxon>Annelida</taxon>
        <taxon>Clitellata</taxon>
        <taxon>Hirudinea</taxon>
        <taxon>Rhynchobdellida</taxon>
        <taxon>Glossiphoniidae</taxon>
        <taxon>Helobdella</taxon>
    </lineage>
</organism>
<feature type="transmembrane region" description="Helical" evidence="2">
    <location>
        <begin position="155"/>
        <end position="172"/>
    </location>
</feature>
<dbReference type="GeneID" id="20211607"/>
<keyword evidence="5" id="KW-1185">Reference proteome</keyword>
<feature type="region of interest" description="Disordered" evidence="1">
    <location>
        <begin position="131"/>
        <end position="151"/>
    </location>
</feature>
<gene>
    <name evidence="4" type="primary">20211607</name>
    <name evidence="3" type="ORF">HELRODRAFT_190483</name>
</gene>
<keyword evidence="2" id="KW-0472">Membrane</keyword>
<dbReference type="EnsemblMetazoa" id="HelroT190483">
    <property type="protein sequence ID" value="HelroP190483"/>
    <property type="gene ID" value="HelroG190483"/>
</dbReference>
<feature type="compositionally biased region" description="Acidic residues" evidence="1">
    <location>
        <begin position="8"/>
        <end position="17"/>
    </location>
</feature>
<dbReference type="CTD" id="20211607"/>
<dbReference type="KEGG" id="hro:HELRODRAFT_190483"/>
<dbReference type="RefSeq" id="XP_009012494.1">
    <property type="nucleotide sequence ID" value="XM_009014246.1"/>
</dbReference>
<dbReference type="HOGENOM" id="CLU_1549296_0_0_1"/>
<proteinExistence type="predicted"/>
<reference evidence="4" key="3">
    <citation type="submission" date="2015-06" db="UniProtKB">
        <authorList>
            <consortium name="EnsemblMetazoa"/>
        </authorList>
    </citation>
    <scope>IDENTIFICATION</scope>
</reference>
<dbReference type="AlphaFoldDB" id="T1FS10"/>
<dbReference type="Proteomes" id="UP000015101">
    <property type="component" value="Unassembled WGS sequence"/>
</dbReference>
<dbReference type="InParanoid" id="T1FS10"/>
<evidence type="ECO:0000313" key="5">
    <source>
        <dbReference type="Proteomes" id="UP000015101"/>
    </source>
</evidence>
<name>T1FS10_HELRO</name>